<keyword evidence="3 6" id="KW-0378">Hydrolase</keyword>
<dbReference type="EMBL" id="VYYT01000267">
    <property type="protein sequence ID" value="KAK2751264.1"/>
    <property type="molecule type" value="Genomic_DNA"/>
</dbReference>
<dbReference type="PROSITE" id="PS50297">
    <property type="entry name" value="ANK_REP_REGION"/>
    <property type="match status" value="2"/>
</dbReference>
<dbReference type="SUPFAM" id="SSF52743">
    <property type="entry name" value="Subtilisin-like"/>
    <property type="match status" value="1"/>
</dbReference>
<evidence type="ECO:0000256" key="2">
    <source>
        <dbReference type="ARBA" id="ARBA00022670"/>
    </source>
</evidence>
<evidence type="ECO:0000256" key="3">
    <source>
        <dbReference type="ARBA" id="ARBA00022801"/>
    </source>
</evidence>
<sequence>MALSELDAAILDAARNGNIAGLQQYLLDPAGNPNVKDEDGSTPLHYAVKGGFHGTVELLLKFRADPSLPDATGHQALHYAVESERDDIVELLINAGREQEDVAMMLGPKYPIKVNGNMVEEQSIRTVEATTQYVLIQALKRFTPSQKKDLGNLEVGVLEYIPKNAYLCTYAGGNLDRIRQLEFVVFVDIYRQYLKIPPELQHAQMDPQHHNIDVVFHKNVDPKNFYRRVYHMSEMTGNLEDVQVCTDKVRLSARGIYIRSISDIDEVRNIEEVQIATLRNDWATRLISADINSQVKAGLSHQYQGSGQIIAVADTGIDTSHPAFIGRIRTVQHFPGAAPDDTHGHDTHVCGSAAGNGIATWQPNKPPIRGAAPEGVLVVQAMAHSATTGFSLPTALDDLFGPAYINEGARVHSNSWGASLPNTQMRYTQRSKEIDRFVWQNPDMVICWAAGNQNPPSAGQTKPVNTPLIGAEAAAKNYITIGASESNRHGASSDDVATFSSRGPTAEDRIKPDVVAPGTSILSARSANSLKPPCPQLDSHWSFEEGTSMATPLVAGCAAMLREALITQSGYQSPNAALIKALLNHGADLLSDQRESGFGRVNLVSSIDIVHQSIPSGFGEDQVSDNDPVVSYKFVIGPGNSTLKTTLVWSDPPGDAIGNSLLLTVRVFDGTSETEREGDENNNVQQIVWESVPSGDATITVESHGLVEPTQPFAFVWNLS</sequence>
<dbReference type="Proteomes" id="UP001281614">
    <property type="component" value="Unassembled WGS sequence"/>
</dbReference>
<dbReference type="InterPro" id="IPR036770">
    <property type="entry name" value="Ankyrin_rpt-contain_sf"/>
</dbReference>
<keyword evidence="10" id="KW-1185">Reference proteome</keyword>
<keyword evidence="5" id="KW-0040">ANK repeat</keyword>
<dbReference type="GO" id="GO:0004252">
    <property type="term" value="F:serine-type endopeptidase activity"/>
    <property type="evidence" value="ECO:0007669"/>
    <property type="project" value="UniProtKB-UniRule"/>
</dbReference>
<dbReference type="GO" id="GO:0006508">
    <property type="term" value="P:proteolysis"/>
    <property type="evidence" value="ECO:0007669"/>
    <property type="project" value="UniProtKB-KW"/>
</dbReference>
<dbReference type="Pfam" id="PF00082">
    <property type="entry name" value="Peptidase_S8"/>
    <property type="match status" value="1"/>
</dbReference>
<feature type="repeat" description="ANK" evidence="5">
    <location>
        <begin position="72"/>
        <end position="96"/>
    </location>
</feature>
<dbReference type="InterPro" id="IPR000209">
    <property type="entry name" value="Peptidase_S8/S53_dom"/>
</dbReference>
<feature type="active site" description="Charge relay system" evidence="6">
    <location>
        <position position="314"/>
    </location>
</feature>
<dbReference type="Gene3D" id="3.40.50.200">
    <property type="entry name" value="Peptidase S8/S53 domain"/>
    <property type="match status" value="1"/>
</dbReference>
<proteinExistence type="inferred from homology"/>
<gene>
    <name evidence="9" type="ORF">CKAH01_06450</name>
</gene>
<dbReference type="PANTHER" id="PTHR43399">
    <property type="entry name" value="SUBTILISIN-RELATED"/>
    <property type="match status" value="1"/>
</dbReference>
<reference evidence="9" key="1">
    <citation type="submission" date="2023-02" db="EMBL/GenBank/DDBJ databases">
        <title>Colletotrichum kahawae CIFC_Que2 genome sequencing and assembly.</title>
        <authorList>
            <person name="Baroncelli R."/>
        </authorList>
    </citation>
    <scope>NUCLEOTIDE SEQUENCE</scope>
    <source>
        <strain evidence="9">CIFC_Que2</strain>
    </source>
</reference>
<evidence type="ECO:0000256" key="1">
    <source>
        <dbReference type="ARBA" id="ARBA00011073"/>
    </source>
</evidence>
<dbReference type="PROSITE" id="PS50088">
    <property type="entry name" value="ANK_REPEAT"/>
    <property type="match status" value="2"/>
</dbReference>
<dbReference type="PROSITE" id="PS51892">
    <property type="entry name" value="SUBTILASE"/>
    <property type="match status" value="1"/>
</dbReference>
<evidence type="ECO:0000259" key="8">
    <source>
        <dbReference type="Pfam" id="PF00082"/>
    </source>
</evidence>
<evidence type="ECO:0000256" key="7">
    <source>
        <dbReference type="SAM" id="MobiDB-lite"/>
    </source>
</evidence>
<feature type="domain" description="Peptidase S8/S53" evidence="8">
    <location>
        <begin position="305"/>
        <end position="594"/>
    </location>
</feature>
<dbReference type="InterPro" id="IPR034058">
    <property type="entry name" value="TagA/B/C/D_pept_dom"/>
</dbReference>
<dbReference type="InterPro" id="IPR008979">
    <property type="entry name" value="Galactose-bd-like_sf"/>
</dbReference>
<dbReference type="InterPro" id="IPR036852">
    <property type="entry name" value="Peptidase_S8/S53_dom_sf"/>
</dbReference>
<dbReference type="PANTHER" id="PTHR43399:SF4">
    <property type="entry name" value="CELL WALL-ASSOCIATED PROTEASE"/>
    <property type="match status" value="1"/>
</dbReference>
<name>A0AAE0D5M4_COLKA</name>
<dbReference type="Gene3D" id="1.25.40.20">
    <property type="entry name" value="Ankyrin repeat-containing domain"/>
    <property type="match status" value="1"/>
</dbReference>
<protein>
    <recommendedName>
        <fullName evidence="8">Peptidase S8/S53 domain-containing protein</fullName>
    </recommendedName>
</protein>
<feature type="region of interest" description="Disordered" evidence="7">
    <location>
        <begin position="486"/>
        <end position="511"/>
    </location>
</feature>
<dbReference type="InterPro" id="IPR015500">
    <property type="entry name" value="Peptidase_S8_subtilisin-rel"/>
</dbReference>
<accession>A0AAE0D5M4</accession>
<dbReference type="Gene3D" id="2.60.120.380">
    <property type="match status" value="1"/>
</dbReference>
<evidence type="ECO:0000256" key="6">
    <source>
        <dbReference type="PROSITE-ProRule" id="PRU01240"/>
    </source>
</evidence>
<keyword evidence="4 6" id="KW-0720">Serine protease</keyword>
<dbReference type="AlphaFoldDB" id="A0AAE0D5M4"/>
<keyword evidence="2 6" id="KW-0645">Protease</keyword>
<evidence type="ECO:0000256" key="5">
    <source>
        <dbReference type="PROSITE-ProRule" id="PRU00023"/>
    </source>
</evidence>
<dbReference type="InterPro" id="IPR002110">
    <property type="entry name" value="Ankyrin_rpt"/>
</dbReference>
<dbReference type="PRINTS" id="PR00723">
    <property type="entry name" value="SUBTILISIN"/>
</dbReference>
<organism evidence="9 10">
    <name type="scientific">Colletotrichum kahawae</name>
    <name type="common">Coffee berry disease fungus</name>
    <dbReference type="NCBI Taxonomy" id="34407"/>
    <lineage>
        <taxon>Eukaryota</taxon>
        <taxon>Fungi</taxon>
        <taxon>Dikarya</taxon>
        <taxon>Ascomycota</taxon>
        <taxon>Pezizomycotina</taxon>
        <taxon>Sordariomycetes</taxon>
        <taxon>Hypocreomycetidae</taxon>
        <taxon>Glomerellales</taxon>
        <taxon>Glomerellaceae</taxon>
        <taxon>Colletotrichum</taxon>
        <taxon>Colletotrichum gloeosporioides species complex</taxon>
    </lineage>
</organism>
<feature type="active site" description="Charge relay system" evidence="6">
    <location>
        <position position="548"/>
    </location>
</feature>
<dbReference type="SUPFAM" id="SSF49785">
    <property type="entry name" value="Galactose-binding domain-like"/>
    <property type="match status" value="1"/>
</dbReference>
<feature type="repeat" description="ANK" evidence="5">
    <location>
        <begin position="39"/>
        <end position="71"/>
    </location>
</feature>
<dbReference type="CDD" id="cd04842">
    <property type="entry name" value="Peptidases_S8_Kp43_protease"/>
    <property type="match status" value="1"/>
</dbReference>
<evidence type="ECO:0000313" key="10">
    <source>
        <dbReference type="Proteomes" id="UP001281614"/>
    </source>
</evidence>
<dbReference type="SUPFAM" id="SSF48403">
    <property type="entry name" value="Ankyrin repeat"/>
    <property type="match status" value="1"/>
</dbReference>
<feature type="active site" description="Charge relay system" evidence="6">
    <location>
        <position position="345"/>
    </location>
</feature>
<dbReference type="PROSITE" id="PS00138">
    <property type="entry name" value="SUBTILASE_SER"/>
    <property type="match status" value="1"/>
</dbReference>
<evidence type="ECO:0000256" key="4">
    <source>
        <dbReference type="ARBA" id="ARBA00022825"/>
    </source>
</evidence>
<evidence type="ECO:0000313" key="9">
    <source>
        <dbReference type="EMBL" id="KAK2751264.1"/>
    </source>
</evidence>
<dbReference type="InterPro" id="IPR023828">
    <property type="entry name" value="Peptidase_S8_Ser-AS"/>
</dbReference>
<dbReference type="Pfam" id="PF12796">
    <property type="entry name" value="Ank_2"/>
    <property type="match status" value="1"/>
</dbReference>
<dbReference type="SMART" id="SM00248">
    <property type="entry name" value="ANK"/>
    <property type="match status" value="2"/>
</dbReference>
<comment type="caution">
    <text evidence="9">The sequence shown here is derived from an EMBL/GenBank/DDBJ whole genome shotgun (WGS) entry which is preliminary data.</text>
</comment>
<dbReference type="InterPro" id="IPR051048">
    <property type="entry name" value="Peptidase_S8/S53_subtilisin"/>
</dbReference>
<comment type="similarity">
    <text evidence="1 6">Belongs to the peptidase S8 family.</text>
</comment>